<organism evidence="1 2">
    <name type="scientific">Flavobacterium psychrotolerans</name>
    <dbReference type="NCBI Taxonomy" id="2169410"/>
    <lineage>
        <taxon>Bacteria</taxon>
        <taxon>Pseudomonadati</taxon>
        <taxon>Bacteroidota</taxon>
        <taxon>Flavobacteriia</taxon>
        <taxon>Flavobacteriales</taxon>
        <taxon>Flavobacteriaceae</taxon>
        <taxon>Flavobacterium</taxon>
    </lineage>
</organism>
<sequence length="255" mass="30045">MFRNALKIFVILFPLLVLGQVHSEKEIKNQTQSWFSLNNNLKFNDHWSLLADFHIRRNNFVSDDSFYFVRGGLSYMPNSKVSFALGYGHMWVAPSKPEWNTFSDENRIYQQTQLSTKIGEVGILQRIRNEQRWQEKIVNDEPTGINRFTDRVRYLLSVNIPVFKKKNMPSLVIADEILIHFGKEVVFNTLDQNRIFIGIKQAINPKLSFDFGYMNVYQQKYSGYQYDSNHTLRLFFYYNNSIKSLTHFGNHESGD</sequence>
<comment type="caution">
    <text evidence="1">The sequence shown here is derived from an EMBL/GenBank/DDBJ whole genome shotgun (WGS) entry which is preliminary data.</text>
</comment>
<dbReference type="RefSeq" id="WP_116724644.1">
    <property type="nucleotide sequence ID" value="NZ_QCZI01000007.1"/>
</dbReference>
<accession>A0A2U1JJL8</accession>
<dbReference type="Pfam" id="PF10677">
    <property type="entry name" value="DUF2490"/>
    <property type="match status" value="1"/>
</dbReference>
<dbReference type="AlphaFoldDB" id="A0A2U1JJL8"/>
<protein>
    <recommendedName>
        <fullName evidence="3">DUF2490 domain-containing protein</fullName>
    </recommendedName>
</protein>
<gene>
    <name evidence="1" type="ORF">DB895_06940</name>
</gene>
<evidence type="ECO:0008006" key="3">
    <source>
        <dbReference type="Google" id="ProtNLM"/>
    </source>
</evidence>
<evidence type="ECO:0000313" key="1">
    <source>
        <dbReference type="EMBL" id="PWA05332.1"/>
    </source>
</evidence>
<dbReference type="InterPro" id="IPR019619">
    <property type="entry name" value="DUF2490"/>
</dbReference>
<name>A0A2U1JJL8_9FLAO</name>
<keyword evidence="2" id="KW-1185">Reference proteome</keyword>
<dbReference type="EMBL" id="QCZI01000007">
    <property type="protein sequence ID" value="PWA05332.1"/>
    <property type="molecule type" value="Genomic_DNA"/>
</dbReference>
<dbReference type="Proteomes" id="UP000245449">
    <property type="component" value="Unassembled WGS sequence"/>
</dbReference>
<proteinExistence type="predicted"/>
<dbReference type="OrthoDB" id="1118734at2"/>
<evidence type="ECO:0000313" key="2">
    <source>
        <dbReference type="Proteomes" id="UP000245449"/>
    </source>
</evidence>
<reference evidence="1 2" key="1">
    <citation type="submission" date="2018-04" db="EMBL/GenBank/DDBJ databases">
        <title>Flavobacterium sp. nov., isolated from glacier ice.</title>
        <authorList>
            <person name="Liu Q."/>
            <person name="Xin Y.-H."/>
        </authorList>
    </citation>
    <scope>NUCLEOTIDE SEQUENCE [LARGE SCALE GENOMIC DNA]</scope>
    <source>
        <strain evidence="1 2">RB1R5</strain>
    </source>
</reference>